<evidence type="ECO:0000313" key="1">
    <source>
        <dbReference type="EMBL" id="VDP89033.1"/>
    </source>
</evidence>
<dbReference type="EMBL" id="UZAN01051649">
    <property type="protein sequence ID" value="VDP89033.1"/>
    <property type="molecule type" value="Genomic_DNA"/>
</dbReference>
<dbReference type="AlphaFoldDB" id="A0A183AY12"/>
<reference evidence="1 2" key="2">
    <citation type="submission" date="2018-11" db="EMBL/GenBank/DDBJ databases">
        <authorList>
            <consortium name="Pathogen Informatics"/>
        </authorList>
    </citation>
    <scope>NUCLEOTIDE SEQUENCE [LARGE SCALE GENOMIC DNA]</scope>
    <source>
        <strain evidence="1 2">Egypt</strain>
    </source>
</reference>
<dbReference type="Proteomes" id="UP000272942">
    <property type="component" value="Unassembled WGS sequence"/>
</dbReference>
<protein>
    <submittedName>
        <fullName evidence="3">Mediator of RNA polymerase II transcription subunit 33A</fullName>
    </submittedName>
</protein>
<dbReference type="WBParaSite" id="ECPE_0001188201-mRNA-1">
    <property type="protein sequence ID" value="ECPE_0001188201-mRNA-1"/>
    <property type="gene ID" value="ECPE_0001188201"/>
</dbReference>
<evidence type="ECO:0000313" key="3">
    <source>
        <dbReference type="WBParaSite" id="ECPE_0001188201-mRNA-1"/>
    </source>
</evidence>
<name>A0A183AY12_9TREM</name>
<gene>
    <name evidence="1" type="ORF">ECPE_LOCUS11847</name>
</gene>
<keyword evidence="2" id="KW-1185">Reference proteome</keyword>
<organism evidence="3">
    <name type="scientific">Echinostoma caproni</name>
    <dbReference type="NCBI Taxonomy" id="27848"/>
    <lineage>
        <taxon>Eukaryota</taxon>
        <taxon>Metazoa</taxon>
        <taxon>Spiralia</taxon>
        <taxon>Lophotrochozoa</taxon>
        <taxon>Platyhelminthes</taxon>
        <taxon>Trematoda</taxon>
        <taxon>Digenea</taxon>
        <taxon>Plagiorchiida</taxon>
        <taxon>Echinostomata</taxon>
        <taxon>Echinostomatoidea</taxon>
        <taxon>Echinostomatidae</taxon>
        <taxon>Echinostoma</taxon>
    </lineage>
</organism>
<proteinExistence type="predicted"/>
<sequence>MWVEYCQVAQAISMACNAKNDSEVQNASEFSILLFDNLIQPLLDLLSSFILAGAVRTQPTAFVPPPFHMMDDSFRWTQAAQDYSELLPPPDRKVVLLSTTEGEANDIV</sequence>
<accession>A0A183AY12</accession>
<evidence type="ECO:0000313" key="2">
    <source>
        <dbReference type="Proteomes" id="UP000272942"/>
    </source>
</evidence>
<reference evidence="3" key="1">
    <citation type="submission" date="2016-06" db="UniProtKB">
        <authorList>
            <consortium name="WormBaseParasite"/>
        </authorList>
    </citation>
    <scope>IDENTIFICATION</scope>
</reference>